<sequence>MFSNKIQTASINKKSITSKQKLTSHTNTIATAMIHKVSKTKNFHKKNDSGFSEEFFHPILIDSKSNVPYSNCLGLNDTLYRSTIIHSKKKGHLVYSTDPKLNAWFRAPLEIALKWKGFAPEAQFRTLCRTTSNKKSTTVNVKNANLAREVIIKKFVKLECDTIYLEARARVIARRWATRKNVILNAEKRIQSVRNERKQLTTRDDSDAGFELEEKLGWKRIETFRKSLSQTNFTNTKVIKDIDFYLEELEGWSRIESFKFDLSHHKATLESQKLNYRQQIVV</sequence>
<organism evidence="1 2">
    <name type="scientific">Ambispora leptoticha</name>
    <dbReference type="NCBI Taxonomy" id="144679"/>
    <lineage>
        <taxon>Eukaryota</taxon>
        <taxon>Fungi</taxon>
        <taxon>Fungi incertae sedis</taxon>
        <taxon>Mucoromycota</taxon>
        <taxon>Glomeromycotina</taxon>
        <taxon>Glomeromycetes</taxon>
        <taxon>Archaeosporales</taxon>
        <taxon>Ambisporaceae</taxon>
        <taxon>Ambispora</taxon>
    </lineage>
</organism>
<evidence type="ECO:0000313" key="2">
    <source>
        <dbReference type="Proteomes" id="UP000789508"/>
    </source>
</evidence>
<proteinExistence type="predicted"/>
<gene>
    <name evidence="1" type="ORF">ALEPTO_LOCUS8138</name>
</gene>
<evidence type="ECO:0000313" key="1">
    <source>
        <dbReference type="EMBL" id="CAG8600856.1"/>
    </source>
</evidence>
<dbReference type="OrthoDB" id="2462643at2759"/>
<protein>
    <submittedName>
        <fullName evidence="1">6199_t:CDS:1</fullName>
    </submittedName>
</protein>
<reference evidence="1" key="1">
    <citation type="submission" date="2021-06" db="EMBL/GenBank/DDBJ databases">
        <authorList>
            <person name="Kallberg Y."/>
            <person name="Tangrot J."/>
            <person name="Rosling A."/>
        </authorList>
    </citation>
    <scope>NUCLEOTIDE SEQUENCE</scope>
    <source>
        <strain evidence="1">FL130A</strain>
    </source>
</reference>
<keyword evidence="2" id="KW-1185">Reference proteome</keyword>
<dbReference type="Proteomes" id="UP000789508">
    <property type="component" value="Unassembled WGS sequence"/>
</dbReference>
<accession>A0A9N9CGF6</accession>
<name>A0A9N9CGF6_9GLOM</name>
<feature type="non-terminal residue" evidence="1">
    <location>
        <position position="282"/>
    </location>
</feature>
<dbReference type="EMBL" id="CAJVPS010004204">
    <property type="protein sequence ID" value="CAG8600856.1"/>
    <property type="molecule type" value="Genomic_DNA"/>
</dbReference>
<dbReference type="AlphaFoldDB" id="A0A9N9CGF6"/>
<comment type="caution">
    <text evidence="1">The sequence shown here is derived from an EMBL/GenBank/DDBJ whole genome shotgun (WGS) entry which is preliminary data.</text>
</comment>